<evidence type="ECO:0000256" key="5">
    <source>
        <dbReference type="PROSITE-ProRule" id="PRU10141"/>
    </source>
</evidence>
<dbReference type="InterPro" id="IPR017441">
    <property type="entry name" value="Protein_kinase_ATP_BS"/>
</dbReference>
<evidence type="ECO:0000259" key="7">
    <source>
        <dbReference type="PROSITE" id="PS50011"/>
    </source>
</evidence>
<dbReference type="SMR" id="A0A445AQG0"/>
<feature type="binding site" evidence="5">
    <location>
        <position position="38"/>
    </location>
    <ligand>
        <name>ATP</name>
        <dbReference type="ChEBI" id="CHEBI:30616"/>
    </ligand>
</feature>
<dbReference type="PANTHER" id="PTHR48011">
    <property type="entry name" value="CCR4-NOT TRANSCRIPTIONAL COMPLEX SUBUNIT CAF120-RELATED"/>
    <property type="match status" value="1"/>
</dbReference>
<dbReference type="OrthoDB" id="8693905at2759"/>
<dbReference type="Gramene" id="arahy.Tifrunner.gnm2.ann2.Ah11g126700.1">
    <property type="protein sequence ID" value="arahy.Tifrunner.gnm2.ann2.Ah11g126700.1-CDS-1"/>
    <property type="gene ID" value="arahy.Tifrunner.gnm2.ann2.Ah11g126700"/>
</dbReference>
<evidence type="ECO:0000256" key="1">
    <source>
        <dbReference type="ARBA" id="ARBA00022679"/>
    </source>
</evidence>
<evidence type="ECO:0000256" key="2">
    <source>
        <dbReference type="ARBA" id="ARBA00022741"/>
    </source>
</evidence>
<keyword evidence="9" id="KW-1185">Reference proteome</keyword>
<gene>
    <name evidence="8" type="ORF">Ahy_B01g052756</name>
</gene>
<dbReference type="PANTHER" id="PTHR48011:SF18">
    <property type="entry name" value="MITOGEN-ACTIVATED PROTEIN KINASE KINASE KINASE 19-RELATED"/>
    <property type="match status" value="1"/>
</dbReference>
<dbReference type="Gene3D" id="1.10.510.10">
    <property type="entry name" value="Transferase(Phosphotransferase) domain 1"/>
    <property type="match status" value="1"/>
</dbReference>
<dbReference type="AlphaFoldDB" id="A0A445AQG0"/>
<feature type="domain" description="Protein kinase" evidence="7">
    <location>
        <begin position="3"/>
        <end position="272"/>
    </location>
</feature>
<accession>A0A445AQG0</accession>
<protein>
    <recommendedName>
        <fullName evidence="7">Protein kinase domain-containing protein</fullName>
    </recommendedName>
</protein>
<dbReference type="InterPro" id="IPR052751">
    <property type="entry name" value="Plant_MAPKKK"/>
</dbReference>
<dbReference type="InterPro" id="IPR011009">
    <property type="entry name" value="Kinase-like_dom_sf"/>
</dbReference>
<evidence type="ECO:0000313" key="9">
    <source>
        <dbReference type="Proteomes" id="UP000289738"/>
    </source>
</evidence>
<proteinExistence type="inferred from homology"/>
<dbReference type="GO" id="GO:0004674">
    <property type="term" value="F:protein serine/threonine kinase activity"/>
    <property type="evidence" value="ECO:0007669"/>
    <property type="project" value="UniProtKB-KW"/>
</dbReference>
<dbReference type="InterPro" id="IPR008271">
    <property type="entry name" value="Ser/Thr_kinase_AS"/>
</dbReference>
<dbReference type="CDD" id="cd06606">
    <property type="entry name" value="STKc_MAPKKK"/>
    <property type="match status" value="1"/>
</dbReference>
<dbReference type="GO" id="GO:0007165">
    <property type="term" value="P:signal transduction"/>
    <property type="evidence" value="ECO:0007669"/>
    <property type="project" value="TreeGrafter"/>
</dbReference>
<comment type="similarity">
    <text evidence="6">Belongs to the protein kinase superfamily.</text>
</comment>
<dbReference type="GO" id="GO:0005524">
    <property type="term" value="F:ATP binding"/>
    <property type="evidence" value="ECO:0007669"/>
    <property type="project" value="UniProtKB-UniRule"/>
</dbReference>
<evidence type="ECO:0000313" key="8">
    <source>
        <dbReference type="EMBL" id="RYR28614.1"/>
    </source>
</evidence>
<dbReference type="EMBL" id="SDMP01000011">
    <property type="protein sequence ID" value="RYR28614.1"/>
    <property type="molecule type" value="Genomic_DNA"/>
</dbReference>
<evidence type="ECO:0000256" key="6">
    <source>
        <dbReference type="RuleBase" id="RU000304"/>
    </source>
</evidence>
<comment type="caution">
    <text evidence="8">The sequence shown here is derived from an EMBL/GenBank/DDBJ whole genome shotgun (WGS) entry which is preliminary data.</text>
</comment>
<organism evidence="8 9">
    <name type="scientific">Arachis hypogaea</name>
    <name type="common">Peanut</name>
    <dbReference type="NCBI Taxonomy" id="3818"/>
    <lineage>
        <taxon>Eukaryota</taxon>
        <taxon>Viridiplantae</taxon>
        <taxon>Streptophyta</taxon>
        <taxon>Embryophyta</taxon>
        <taxon>Tracheophyta</taxon>
        <taxon>Spermatophyta</taxon>
        <taxon>Magnoliopsida</taxon>
        <taxon>eudicotyledons</taxon>
        <taxon>Gunneridae</taxon>
        <taxon>Pentapetalae</taxon>
        <taxon>rosids</taxon>
        <taxon>fabids</taxon>
        <taxon>Fabales</taxon>
        <taxon>Fabaceae</taxon>
        <taxon>Papilionoideae</taxon>
        <taxon>50 kb inversion clade</taxon>
        <taxon>dalbergioids sensu lato</taxon>
        <taxon>Dalbergieae</taxon>
        <taxon>Pterocarpus clade</taxon>
        <taxon>Arachis</taxon>
    </lineage>
</organism>
<evidence type="ECO:0000256" key="3">
    <source>
        <dbReference type="ARBA" id="ARBA00022777"/>
    </source>
</evidence>
<dbReference type="Pfam" id="PF00069">
    <property type="entry name" value="Pkinase"/>
    <property type="match status" value="1"/>
</dbReference>
<sequence length="351" mass="39549">MDWVRGDPVGRGSFATVSLAFSKNGSADKSLVSPTAVKSCEVGASYWLKNEKHVLDRLGNTCPRIITCFGDDYTLENGRQYYNLFLEYASRGSLSDELNRRGGCIPELEVRHHVKSIVEGLIHIHNTGFAHCDIKLQNILMFENGQVKIADFGLAKETGEKQGNEKKNKCFECRGTPMFMPPELVNNGECESPADIWALGCTVIEMVTGKPAWNIAKDSNIWSLMLRIGTGEEVPCIPNEISKEGKDFLDKCFVKNPKKRWTAEMLLDHPFLASHTVSLKADFMANNYSPRSHFDFPDWVCSVPSSHEPQSNFNFDSFSAVNRIQRLATKDRVRENWPESDGWTWTSIRGN</sequence>
<reference evidence="8 9" key="1">
    <citation type="submission" date="2019-01" db="EMBL/GenBank/DDBJ databases">
        <title>Sequencing of cultivated peanut Arachis hypogaea provides insights into genome evolution and oil improvement.</title>
        <authorList>
            <person name="Chen X."/>
        </authorList>
    </citation>
    <scope>NUCLEOTIDE SEQUENCE [LARGE SCALE GENOMIC DNA]</scope>
    <source>
        <strain evidence="9">cv. Fuhuasheng</strain>
        <tissue evidence="8">Leaves</tissue>
    </source>
</reference>
<keyword evidence="3" id="KW-0418">Kinase</keyword>
<name>A0A445AQG0_ARAHY</name>
<dbReference type="SUPFAM" id="SSF56112">
    <property type="entry name" value="Protein kinase-like (PK-like)"/>
    <property type="match status" value="1"/>
</dbReference>
<keyword evidence="4 5" id="KW-0067">ATP-binding</keyword>
<dbReference type="InterPro" id="IPR000719">
    <property type="entry name" value="Prot_kinase_dom"/>
</dbReference>
<dbReference type="PROSITE" id="PS50011">
    <property type="entry name" value="PROTEIN_KINASE_DOM"/>
    <property type="match status" value="1"/>
</dbReference>
<dbReference type="STRING" id="3818.A0A445AQG0"/>
<dbReference type="PROSITE" id="PS00107">
    <property type="entry name" value="PROTEIN_KINASE_ATP"/>
    <property type="match status" value="1"/>
</dbReference>
<keyword evidence="1" id="KW-0808">Transferase</keyword>
<evidence type="ECO:0000256" key="4">
    <source>
        <dbReference type="ARBA" id="ARBA00022840"/>
    </source>
</evidence>
<dbReference type="SMART" id="SM00220">
    <property type="entry name" value="S_TKc"/>
    <property type="match status" value="1"/>
</dbReference>
<dbReference type="PROSITE" id="PS00108">
    <property type="entry name" value="PROTEIN_KINASE_ST"/>
    <property type="match status" value="1"/>
</dbReference>
<dbReference type="Proteomes" id="UP000289738">
    <property type="component" value="Chromosome B01"/>
</dbReference>
<keyword evidence="6" id="KW-0723">Serine/threonine-protein kinase</keyword>
<keyword evidence="2 5" id="KW-0547">Nucleotide-binding</keyword>